<evidence type="ECO:0000313" key="1">
    <source>
        <dbReference type="EMBL" id="PKY61209.1"/>
    </source>
</evidence>
<name>A0A2I1HQP2_9GLOM</name>
<comment type="caution">
    <text evidence="1">The sequence shown here is derived from an EMBL/GenBank/DDBJ whole genome shotgun (WGS) entry which is preliminary data.</text>
</comment>
<sequence length="49" mass="5889">EVDNHCAYNELTEDIFINHTFDEDDFAMIRAFKEDRYTSKEENCNEGRL</sequence>
<reference evidence="1 2" key="1">
    <citation type="submission" date="2015-10" db="EMBL/GenBank/DDBJ databases">
        <title>Genome analyses suggest a sexual origin of heterokaryosis in a supposedly ancient asexual fungus.</title>
        <authorList>
            <person name="Ropars J."/>
            <person name="Sedzielewska K."/>
            <person name="Noel J."/>
            <person name="Charron P."/>
            <person name="Farinelli L."/>
            <person name="Marton T."/>
            <person name="Kruger M."/>
            <person name="Pelin A."/>
            <person name="Brachmann A."/>
            <person name="Corradi N."/>
        </authorList>
    </citation>
    <scope>NUCLEOTIDE SEQUENCE [LARGE SCALE GENOMIC DNA]</scope>
    <source>
        <strain evidence="1 2">A4</strain>
    </source>
</reference>
<protein>
    <submittedName>
        <fullName evidence="1">Uncharacterized protein</fullName>
    </submittedName>
</protein>
<dbReference type="Proteomes" id="UP000234323">
    <property type="component" value="Unassembled WGS sequence"/>
</dbReference>
<proteinExistence type="predicted"/>
<keyword evidence="2" id="KW-1185">Reference proteome</keyword>
<gene>
    <name evidence="1" type="ORF">RhiirA4_485871</name>
</gene>
<accession>A0A2I1HQP2</accession>
<dbReference type="AlphaFoldDB" id="A0A2I1HQP2"/>
<dbReference type="EMBL" id="LLXI01005056">
    <property type="protein sequence ID" value="PKY61209.1"/>
    <property type="molecule type" value="Genomic_DNA"/>
</dbReference>
<evidence type="ECO:0000313" key="2">
    <source>
        <dbReference type="Proteomes" id="UP000234323"/>
    </source>
</evidence>
<organism evidence="1 2">
    <name type="scientific">Rhizophagus irregularis</name>
    <dbReference type="NCBI Taxonomy" id="588596"/>
    <lineage>
        <taxon>Eukaryota</taxon>
        <taxon>Fungi</taxon>
        <taxon>Fungi incertae sedis</taxon>
        <taxon>Mucoromycota</taxon>
        <taxon>Glomeromycotina</taxon>
        <taxon>Glomeromycetes</taxon>
        <taxon>Glomerales</taxon>
        <taxon>Glomeraceae</taxon>
        <taxon>Rhizophagus</taxon>
    </lineage>
</organism>
<feature type="non-terminal residue" evidence="1">
    <location>
        <position position="1"/>
    </location>
</feature>